<keyword evidence="3" id="KW-1185">Reference proteome</keyword>
<name>A0A1Y2B850_9FUNG</name>
<protein>
    <submittedName>
        <fullName evidence="2">Uncharacterized protein</fullName>
    </submittedName>
</protein>
<evidence type="ECO:0000256" key="1">
    <source>
        <dbReference type="SAM" id="MobiDB-lite"/>
    </source>
</evidence>
<evidence type="ECO:0000313" key="3">
    <source>
        <dbReference type="Proteomes" id="UP000193642"/>
    </source>
</evidence>
<dbReference type="AlphaFoldDB" id="A0A1Y2B850"/>
<feature type="non-terminal residue" evidence="2">
    <location>
        <position position="72"/>
    </location>
</feature>
<sequence length="72" mass="8367">MTLVYTAQNYIYVRMMNLEMYFKDERQSVMLQSRMSNVSAPSNSAGKNSSLSNHDYNTPSRTIVYRTNSKLM</sequence>
<comment type="caution">
    <text evidence="2">The sequence shown here is derived from an EMBL/GenBank/DDBJ whole genome shotgun (WGS) entry which is preliminary data.</text>
</comment>
<dbReference type="Proteomes" id="UP000193642">
    <property type="component" value="Unassembled WGS sequence"/>
</dbReference>
<proteinExistence type="predicted"/>
<reference evidence="2 3" key="1">
    <citation type="submission" date="2016-07" db="EMBL/GenBank/DDBJ databases">
        <title>Pervasive Adenine N6-methylation of Active Genes in Fungi.</title>
        <authorList>
            <consortium name="DOE Joint Genome Institute"/>
            <person name="Mondo S.J."/>
            <person name="Dannebaum R.O."/>
            <person name="Kuo R.C."/>
            <person name="Labutti K."/>
            <person name="Haridas S."/>
            <person name="Kuo A."/>
            <person name="Salamov A."/>
            <person name="Ahrendt S.R."/>
            <person name="Lipzen A."/>
            <person name="Sullivan W."/>
            <person name="Andreopoulos W.B."/>
            <person name="Clum A."/>
            <person name="Lindquist E."/>
            <person name="Daum C."/>
            <person name="Ramamoorthy G.K."/>
            <person name="Gryganskyi A."/>
            <person name="Culley D."/>
            <person name="Magnuson J.K."/>
            <person name="James T.Y."/>
            <person name="O'Malley M.A."/>
            <person name="Stajich J.E."/>
            <person name="Spatafora J.W."/>
            <person name="Visel A."/>
            <person name="Grigoriev I.V."/>
        </authorList>
    </citation>
    <scope>NUCLEOTIDE SEQUENCE [LARGE SCALE GENOMIC DNA]</scope>
    <source>
        <strain evidence="2 3">JEL800</strain>
    </source>
</reference>
<dbReference type="EMBL" id="MCGO01000081">
    <property type="protein sequence ID" value="ORY30677.1"/>
    <property type="molecule type" value="Genomic_DNA"/>
</dbReference>
<accession>A0A1Y2B850</accession>
<evidence type="ECO:0000313" key="2">
    <source>
        <dbReference type="EMBL" id="ORY30677.1"/>
    </source>
</evidence>
<feature type="region of interest" description="Disordered" evidence="1">
    <location>
        <begin position="33"/>
        <end position="59"/>
    </location>
</feature>
<gene>
    <name evidence="2" type="ORF">BCR33DRAFT_724222</name>
</gene>
<organism evidence="2 3">
    <name type="scientific">Rhizoclosmatium globosum</name>
    <dbReference type="NCBI Taxonomy" id="329046"/>
    <lineage>
        <taxon>Eukaryota</taxon>
        <taxon>Fungi</taxon>
        <taxon>Fungi incertae sedis</taxon>
        <taxon>Chytridiomycota</taxon>
        <taxon>Chytridiomycota incertae sedis</taxon>
        <taxon>Chytridiomycetes</taxon>
        <taxon>Chytridiales</taxon>
        <taxon>Chytriomycetaceae</taxon>
        <taxon>Rhizoclosmatium</taxon>
    </lineage>
</organism>